<dbReference type="HOGENOM" id="CLU_1757135_0_0_6"/>
<proteinExistence type="predicted"/>
<evidence type="ECO:0000313" key="1">
    <source>
        <dbReference type="EMBL" id="AGG90279.1"/>
    </source>
</evidence>
<dbReference type="AlphaFoldDB" id="M4NH96"/>
<dbReference type="OrthoDB" id="2318182at2"/>
<organism evidence="1 2">
    <name type="scientific">Rhodanobacter denitrificans</name>
    <dbReference type="NCBI Taxonomy" id="666685"/>
    <lineage>
        <taxon>Bacteria</taxon>
        <taxon>Pseudomonadati</taxon>
        <taxon>Pseudomonadota</taxon>
        <taxon>Gammaproteobacteria</taxon>
        <taxon>Lysobacterales</taxon>
        <taxon>Rhodanobacteraceae</taxon>
        <taxon>Rhodanobacter</taxon>
    </lineage>
</organism>
<name>M4NH96_9GAMM</name>
<dbReference type="RefSeq" id="WP_015448668.1">
    <property type="nucleotide sequence ID" value="NC_020541.1"/>
</dbReference>
<sequence length="151" mass="17463">MSEFQLTNEILQRSSASTWDQAKLEWSLLEVYEADEPETCLCGHFPIIELCVLVNRTNQAQATVGNCCVKKFIGLPSDKIFQAIKRVRKDPSKSLNAEAIQHAHDRGWINSWEHSFYFNIIRKRQLTSNQSSKKQQINELVLRNMRRSQPG</sequence>
<evidence type="ECO:0000313" key="2">
    <source>
        <dbReference type="Proteomes" id="UP000011859"/>
    </source>
</evidence>
<accession>M4NH96</accession>
<dbReference type="eggNOG" id="ENOG502ZXQC">
    <property type="taxonomic scope" value="Bacteria"/>
</dbReference>
<reference evidence="1 2" key="1">
    <citation type="submission" date="2012-04" db="EMBL/GenBank/DDBJ databases">
        <title>Complete genome of Rhodanobacter sp. 2APBS1.</title>
        <authorList>
            <consortium name="US DOE Joint Genome Institute"/>
            <person name="Huntemann M."/>
            <person name="Wei C.-L."/>
            <person name="Han J."/>
            <person name="Detter J.C."/>
            <person name="Han C."/>
            <person name="Tapia R."/>
            <person name="Munk A.C.C."/>
            <person name="Chen A."/>
            <person name="Krypides N."/>
            <person name="Mavromatis K."/>
            <person name="Markowitz V."/>
            <person name="Szeto E."/>
            <person name="Ivanova N."/>
            <person name="Mikhailova N."/>
            <person name="Ovchinnikova G."/>
            <person name="Pagani I."/>
            <person name="Pati A."/>
            <person name="Goodwin L."/>
            <person name="Peters L."/>
            <person name="Pitluck S."/>
            <person name="Woyke T."/>
            <person name="Prakash O."/>
            <person name="Elkins J."/>
            <person name="Brown S."/>
            <person name="Palumbo A."/>
            <person name="Hemme C."/>
            <person name="Zhou J."/>
            <person name="Watson D."/>
            <person name="Jardine P."/>
            <person name="Kostka J."/>
            <person name="Green S."/>
        </authorList>
    </citation>
    <scope>NUCLEOTIDE SEQUENCE [LARGE SCALE GENOMIC DNA]</scope>
    <source>
        <strain evidence="1 2">2APBS1</strain>
    </source>
</reference>
<keyword evidence="2" id="KW-1185">Reference proteome</keyword>
<dbReference type="Proteomes" id="UP000011859">
    <property type="component" value="Chromosome"/>
</dbReference>
<dbReference type="KEGG" id="rhd:R2APBS1_3209"/>
<gene>
    <name evidence="1" type="ORF">R2APBS1_3209</name>
</gene>
<dbReference type="EMBL" id="CP003470">
    <property type="protein sequence ID" value="AGG90279.1"/>
    <property type="molecule type" value="Genomic_DNA"/>
</dbReference>
<protein>
    <submittedName>
        <fullName evidence="1">Uncharacterized protein</fullName>
    </submittedName>
</protein>